<dbReference type="PANTHER" id="PTHR30411:SF0">
    <property type="entry name" value="CYS-TRNA(PRO)_CYS-TRNA(CYS) DEACYLASE YBAK"/>
    <property type="match status" value="1"/>
</dbReference>
<dbReference type="EMBL" id="NMVO01000012">
    <property type="protein sequence ID" value="OYO14258.1"/>
    <property type="molecule type" value="Genomic_DNA"/>
</dbReference>
<evidence type="ECO:0000256" key="2">
    <source>
        <dbReference type="ARBA" id="ARBA00022917"/>
    </source>
</evidence>
<dbReference type="GO" id="GO:0006412">
    <property type="term" value="P:translation"/>
    <property type="evidence" value="ECO:0007669"/>
    <property type="project" value="UniProtKB-KW"/>
</dbReference>
<accession>A0A255GEH7</accession>
<dbReference type="Pfam" id="PF04073">
    <property type="entry name" value="tRNA_edit"/>
    <property type="match status" value="1"/>
</dbReference>
<keyword evidence="2 4" id="KW-0648">Protein biosynthesis</keyword>
<dbReference type="Gene3D" id="3.90.960.10">
    <property type="entry name" value="YbaK/aminoacyl-tRNA synthetase-associated domain"/>
    <property type="match status" value="1"/>
</dbReference>
<dbReference type="RefSeq" id="WP_094357074.1">
    <property type="nucleotide sequence ID" value="NZ_NMVK01000010.1"/>
</dbReference>
<evidence type="ECO:0000256" key="1">
    <source>
        <dbReference type="ARBA" id="ARBA00009798"/>
    </source>
</evidence>
<name>A0A255GEH7_9ACTN</name>
<evidence type="ECO:0000313" key="6">
    <source>
        <dbReference type="EMBL" id="OYO14258.1"/>
    </source>
</evidence>
<protein>
    <recommendedName>
        <fullName evidence="4">Cys-tRNA(Pro)/Cys-tRNA(Cys) deacylase</fullName>
        <ecNumber evidence="4">4.2.-.-</ecNumber>
    </recommendedName>
</protein>
<evidence type="ECO:0000259" key="5">
    <source>
        <dbReference type="Pfam" id="PF04073"/>
    </source>
</evidence>
<dbReference type="InterPro" id="IPR004369">
    <property type="entry name" value="Prolyl-tRNA_editing_YbaK/EbsC"/>
</dbReference>
<comment type="caution">
    <text evidence="6">The sequence shown here is derived from an EMBL/GenBank/DDBJ whole genome shotgun (WGS) entry which is preliminary data.</text>
</comment>
<dbReference type="GO" id="GO:0016829">
    <property type="term" value="F:lyase activity"/>
    <property type="evidence" value="ECO:0007669"/>
    <property type="project" value="UniProtKB-KW"/>
</dbReference>
<feature type="domain" description="YbaK/aminoacyl-tRNA synthetase-associated" evidence="5">
    <location>
        <begin position="42"/>
        <end position="155"/>
    </location>
</feature>
<dbReference type="Proteomes" id="UP000215896">
    <property type="component" value="Unassembled WGS sequence"/>
</dbReference>
<organism evidence="6 7">
    <name type="scientific">Enemella evansiae</name>
    <dbReference type="NCBI Taxonomy" id="2016499"/>
    <lineage>
        <taxon>Bacteria</taxon>
        <taxon>Bacillati</taxon>
        <taxon>Actinomycetota</taxon>
        <taxon>Actinomycetes</taxon>
        <taxon>Propionibacteriales</taxon>
        <taxon>Propionibacteriaceae</taxon>
        <taxon>Enemella</taxon>
    </lineage>
</organism>
<evidence type="ECO:0000313" key="7">
    <source>
        <dbReference type="Proteomes" id="UP000215896"/>
    </source>
</evidence>
<keyword evidence="3 4" id="KW-0456">Lyase</keyword>
<comment type="similarity">
    <text evidence="1 4">Belongs to the prolyl-tRNA editing family. YbaK/EbsC subfamily.</text>
</comment>
<reference evidence="6 7" key="1">
    <citation type="submission" date="2017-07" db="EMBL/GenBank/DDBJ databases">
        <title>Draft whole genome sequences of clinical Proprionibacteriaceae strains.</title>
        <authorList>
            <person name="Bernier A.-M."/>
            <person name="Bernard K."/>
            <person name="Domingo M.-C."/>
        </authorList>
    </citation>
    <scope>NUCLEOTIDE SEQUENCE [LARGE SCALE GENOMIC DNA]</scope>
    <source>
        <strain evidence="6 7">NML 030167</strain>
    </source>
</reference>
<evidence type="ECO:0000256" key="3">
    <source>
        <dbReference type="ARBA" id="ARBA00023239"/>
    </source>
</evidence>
<dbReference type="InterPro" id="IPR036754">
    <property type="entry name" value="YbaK/aa-tRNA-synt-asso_dom_sf"/>
</dbReference>
<keyword evidence="7" id="KW-1185">Reference proteome</keyword>
<evidence type="ECO:0000256" key="4">
    <source>
        <dbReference type="PIRNR" id="PIRNR006181"/>
    </source>
</evidence>
<dbReference type="PIRSF" id="PIRSF006181">
    <property type="entry name" value="EbsC_YbaK"/>
    <property type="match status" value="1"/>
</dbReference>
<dbReference type="AlphaFoldDB" id="A0A255GEH7"/>
<dbReference type="GO" id="GO:0002161">
    <property type="term" value="F:aminoacyl-tRNA deacylase activity"/>
    <property type="evidence" value="ECO:0007669"/>
    <property type="project" value="InterPro"/>
</dbReference>
<gene>
    <name evidence="6" type="ORF">CGZ94_06415</name>
</gene>
<dbReference type="PANTHER" id="PTHR30411">
    <property type="entry name" value="CYTOPLASMIC PROTEIN"/>
    <property type="match status" value="1"/>
</dbReference>
<proteinExistence type="inferred from homology"/>
<dbReference type="EC" id="4.2.-.-" evidence="4"/>
<dbReference type="CDD" id="cd00002">
    <property type="entry name" value="YbaK_deacylase"/>
    <property type="match status" value="1"/>
</dbReference>
<dbReference type="OrthoDB" id="9809296at2"/>
<sequence length="167" mass="17245">MAKRSSGTPATLALDRAKIAYRTHPYVHDDSVGGPGHGSYGAEAAQALGVDPARMFKTLLTELPGGELVTAVVPVAGQLDLKALAAAVGAKKAAMADPAVAERTTGMVVGGISPIGQRQRHRSVVDTSAADFETIFCSAGKRGLQLELAPADLLRVTGGEYAPIVRR</sequence>
<dbReference type="InterPro" id="IPR007214">
    <property type="entry name" value="YbaK/aa-tRNA-synth-assoc-dom"/>
</dbReference>
<dbReference type="NCBIfam" id="TIGR00011">
    <property type="entry name" value="YbaK_EbsC"/>
    <property type="match status" value="1"/>
</dbReference>
<dbReference type="SUPFAM" id="SSF55826">
    <property type="entry name" value="YbaK/ProRS associated domain"/>
    <property type="match status" value="1"/>
</dbReference>